<dbReference type="AlphaFoldDB" id="A0A9P6GL33"/>
<keyword evidence="3" id="KW-1185">Reference proteome</keyword>
<evidence type="ECO:0000313" key="3">
    <source>
        <dbReference type="Proteomes" id="UP000756921"/>
    </source>
</evidence>
<reference evidence="2" key="1">
    <citation type="journal article" date="2020" name="Mol. Plant Microbe Interact.">
        <title>Genome Sequence of the Biocontrol Agent Coniothyrium minitans strain Conio (IMI 134523).</title>
        <authorList>
            <person name="Patel D."/>
            <person name="Shittu T.A."/>
            <person name="Baroncelli R."/>
            <person name="Muthumeenakshi S."/>
            <person name="Osborne T.H."/>
            <person name="Janganan T.K."/>
            <person name="Sreenivasaprasad S."/>
        </authorList>
    </citation>
    <scope>NUCLEOTIDE SEQUENCE</scope>
    <source>
        <strain evidence="2">Conio</strain>
    </source>
</reference>
<dbReference type="EMBL" id="WJXW01000004">
    <property type="protein sequence ID" value="KAF9737068.1"/>
    <property type="molecule type" value="Genomic_DNA"/>
</dbReference>
<accession>A0A9P6GL33</accession>
<organism evidence="2 3">
    <name type="scientific">Paraphaeosphaeria minitans</name>
    <dbReference type="NCBI Taxonomy" id="565426"/>
    <lineage>
        <taxon>Eukaryota</taxon>
        <taxon>Fungi</taxon>
        <taxon>Dikarya</taxon>
        <taxon>Ascomycota</taxon>
        <taxon>Pezizomycotina</taxon>
        <taxon>Dothideomycetes</taxon>
        <taxon>Pleosporomycetidae</taxon>
        <taxon>Pleosporales</taxon>
        <taxon>Massarineae</taxon>
        <taxon>Didymosphaeriaceae</taxon>
        <taxon>Paraphaeosphaeria</taxon>
    </lineage>
</organism>
<name>A0A9P6GL33_9PLEO</name>
<feature type="region of interest" description="Disordered" evidence="1">
    <location>
        <begin position="174"/>
        <end position="193"/>
    </location>
</feature>
<sequence>MCSREDQAPFSPTLSTLTPLFTANRTLRTTLEAAITHLQTLATALSTPNTLAACEATCIEALAVAGAALASMQRYAAFYAPLFRAEDPVGMLRAAGVVFEGDPGVEEGVEVVVLGVGATRRTLDAMVRVVRWHEEEILGLEGYFRAGLRWIEGRGEGGDFALVEERRVVEGGGEGVGRGDGIGECGWEDELEE</sequence>
<evidence type="ECO:0000313" key="2">
    <source>
        <dbReference type="EMBL" id="KAF9737068.1"/>
    </source>
</evidence>
<proteinExistence type="predicted"/>
<protein>
    <submittedName>
        <fullName evidence="2">Uncharacterized protein</fullName>
    </submittedName>
</protein>
<evidence type="ECO:0000256" key="1">
    <source>
        <dbReference type="SAM" id="MobiDB-lite"/>
    </source>
</evidence>
<gene>
    <name evidence="2" type="ORF">PMIN01_04847</name>
</gene>
<feature type="compositionally biased region" description="Gly residues" evidence="1">
    <location>
        <begin position="174"/>
        <end position="184"/>
    </location>
</feature>
<comment type="caution">
    <text evidence="2">The sequence shown here is derived from an EMBL/GenBank/DDBJ whole genome shotgun (WGS) entry which is preliminary data.</text>
</comment>
<dbReference type="Proteomes" id="UP000756921">
    <property type="component" value="Unassembled WGS sequence"/>
</dbReference>
<dbReference type="PROSITE" id="PS50890">
    <property type="entry name" value="PUA"/>
    <property type="match status" value="1"/>
</dbReference>